<dbReference type="AlphaFoldDB" id="D5BE69"/>
<organism evidence="1 2">
    <name type="scientific">Zunongwangia profunda (strain DSM 18752 / CCTCC AB 206139 / SM-A87)</name>
    <name type="common">Wangia profunda</name>
    <dbReference type="NCBI Taxonomy" id="655815"/>
    <lineage>
        <taxon>Bacteria</taxon>
        <taxon>Pseudomonadati</taxon>
        <taxon>Bacteroidota</taxon>
        <taxon>Flavobacteriia</taxon>
        <taxon>Flavobacteriales</taxon>
        <taxon>Flavobacteriaceae</taxon>
        <taxon>Zunongwangia</taxon>
    </lineage>
</organism>
<keyword evidence="2" id="KW-1185">Reference proteome</keyword>
<dbReference type="STRING" id="655815.ZPR_2504"/>
<protein>
    <submittedName>
        <fullName evidence="1">Uncharacterized protein</fullName>
    </submittedName>
</protein>
<dbReference type="KEGG" id="zpr:ZPR_2504"/>
<reference evidence="1 2" key="1">
    <citation type="journal article" date="2010" name="BMC Genomics">
        <title>The complete genome of Zunongwangia profunda SM-A87 reveals its adaptation to the deep-sea environment and ecological role in sedimentary organic nitrogen degradation.</title>
        <authorList>
            <person name="Qin Q.L."/>
            <person name="Zhang X.Y."/>
            <person name="Wang X.M."/>
            <person name="Liu G.M."/>
            <person name="Chen X.L."/>
            <person name="Xie B.B."/>
            <person name="Dang H.Y."/>
            <person name="Zhou B.C."/>
            <person name="Yu J."/>
            <person name="Zhang Y.Z."/>
        </authorList>
    </citation>
    <scope>NUCLEOTIDE SEQUENCE [LARGE SCALE GENOMIC DNA]</scope>
    <source>
        <strain evidence="2">DSM 18752 / CCTCC AB 206139 / SM-A87</strain>
    </source>
</reference>
<proteinExistence type="predicted"/>
<gene>
    <name evidence="1" type="ordered locus">ZPR_2504</name>
</gene>
<name>D5BE69_ZUNPS</name>
<accession>D5BE69</accession>
<dbReference type="Proteomes" id="UP000001654">
    <property type="component" value="Chromosome"/>
</dbReference>
<sequence length="36" mass="4318">MIIRFLEPSILISWPIYNTAELSFIKKMGKKEMELF</sequence>
<evidence type="ECO:0000313" key="2">
    <source>
        <dbReference type="Proteomes" id="UP000001654"/>
    </source>
</evidence>
<evidence type="ECO:0000313" key="1">
    <source>
        <dbReference type="EMBL" id="ADF52828.1"/>
    </source>
</evidence>
<dbReference type="HOGENOM" id="CLU_3359352_0_0_10"/>
<dbReference type="EMBL" id="CP001650">
    <property type="protein sequence ID" value="ADF52828.1"/>
    <property type="molecule type" value="Genomic_DNA"/>
</dbReference>